<sequence>MIERDNLHRRGQALEDQYFQRVDQELLKKLREKSERAERLAELTKATGVRDEQVANHLIEAGFDASNIAAMTLTPIVFVAWASGSVTPEERKGVMSAALRRGVSSNPLAFRLLEQWLQRRPPREMWHLWKEYAAAVHQDLPAETANKLRARLLEQAKEVAMASGGVLGVEKICPAEQRVLDEIESTLPARDED</sequence>
<dbReference type="SUPFAM" id="SSF158682">
    <property type="entry name" value="TerB-like"/>
    <property type="match status" value="1"/>
</dbReference>
<dbReference type="OrthoDB" id="5509086at2"/>
<gene>
    <name evidence="1" type="ORF">Enr13x_25730</name>
</gene>
<reference evidence="1 2" key="1">
    <citation type="submission" date="2019-03" db="EMBL/GenBank/DDBJ databases">
        <title>Deep-cultivation of Planctomycetes and their phenomic and genomic characterization uncovers novel biology.</title>
        <authorList>
            <person name="Wiegand S."/>
            <person name="Jogler M."/>
            <person name="Boedeker C."/>
            <person name="Pinto D."/>
            <person name="Vollmers J."/>
            <person name="Rivas-Marin E."/>
            <person name="Kohn T."/>
            <person name="Peeters S.H."/>
            <person name="Heuer A."/>
            <person name="Rast P."/>
            <person name="Oberbeckmann S."/>
            <person name="Bunk B."/>
            <person name="Jeske O."/>
            <person name="Meyerdierks A."/>
            <person name="Storesund J.E."/>
            <person name="Kallscheuer N."/>
            <person name="Luecker S."/>
            <person name="Lage O.M."/>
            <person name="Pohl T."/>
            <person name="Merkel B.J."/>
            <person name="Hornburger P."/>
            <person name="Mueller R.-W."/>
            <person name="Bruemmer F."/>
            <person name="Labrenz M."/>
            <person name="Spormann A.M."/>
            <person name="Op den Camp H."/>
            <person name="Overmann J."/>
            <person name="Amann R."/>
            <person name="Jetten M.S.M."/>
            <person name="Mascher T."/>
            <person name="Medema M.H."/>
            <person name="Devos D.P."/>
            <person name="Kaster A.-K."/>
            <person name="Ovreas L."/>
            <person name="Rohde M."/>
            <person name="Galperin M.Y."/>
            <person name="Jogler C."/>
        </authorList>
    </citation>
    <scope>NUCLEOTIDE SEQUENCE [LARGE SCALE GENOMIC DNA]</scope>
    <source>
        <strain evidence="1 2">Enr13</strain>
    </source>
</reference>
<accession>A0A518HPF3</accession>
<dbReference type="InterPro" id="IPR029024">
    <property type="entry name" value="TerB-like"/>
</dbReference>
<dbReference type="RefSeq" id="WP_145386352.1">
    <property type="nucleotide sequence ID" value="NZ_CP037423.1"/>
</dbReference>
<keyword evidence="2" id="KW-1185">Reference proteome</keyword>
<dbReference type="Proteomes" id="UP000319004">
    <property type="component" value="Chromosome"/>
</dbReference>
<dbReference type="KEGG" id="snep:Enr13x_25730"/>
<protein>
    <submittedName>
        <fullName evidence="1">Uncharacterized protein</fullName>
    </submittedName>
</protein>
<organism evidence="1 2">
    <name type="scientific">Stieleria neptunia</name>
    <dbReference type="NCBI Taxonomy" id="2527979"/>
    <lineage>
        <taxon>Bacteria</taxon>
        <taxon>Pseudomonadati</taxon>
        <taxon>Planctomycetota</taxon>
        <taxon>Planctomycetia</taxon>
        <taxon>Pirellulales</taxon>
        <taxon>Pirellulaceae</taxon>
        <taxon>Stieleria</taxon>
    </lineage>
</organism>
<evidence type="ECO:0000313" key="1">
    <source>
        <dbReference type="EMBL" id="QDV42723.1"/>
    </source>
</evidence>
<evidence type="ECO:0000313" key="2">
    <source>
        <dbReference type="Proteomes" id="UP000319004"/>
    </source>
</evidence>
<dbReference type="EMBL" id="CP037423">
    <property type="protein sequence ID" value="QDV42723.1"/>
    <property type="molecule type" value="Genomic_DNA"/>
</dbReference>
<dbReference type="AlphaFoldDB" id="A0A518HPF3"/>
<proteinExistence type="predicted"/>
<name>A0A518HPF3_9BACT</name>